<dbReference type="EMBL" id="CAJOBB010029602">
    <property type="protein sequence ID" value="CAF4438008.1"/>
    <property type="molecule type" value="Genomic_DNA"/>
</dbReference>
<proteinExistence type="predicted"/>
<reference evidence="1" key="1">
    <citation type="submission" date="2021-02" db="EMBL/GenBank/DDBJ databases">
        <authorList>
            <person name="Nowell W R."/>
        </authorList>
    </citation>
    <scope>NUCLEOTIDE SEQUENCE</scope>
</reference>
<organism evidence="1 2">
    <name type="scientific">Adineta steineri</name>
    <dbReference type="NCBI Taxonomy" id="433720"/>
    <lineage>
        <taxon>Eukaryota</taxon>
        <taxon>Metazoa</taxon>
        <taxon>Spiralia</taxon>
        <taxon>Gnathifera</taxon>
        <taxon>Rotifera</taxon>
        <taxon>Eurotatoria</taxon>
        <taxon>Bdelloidea</taxon>
        <taxon>Adinetida</taxon>
        <taxon>Adinetidae</taxon>
        <taxon>Adineta</taxon>
    </lineage>
</organism>
<evidence type="ECO:0000313" key="2">
    <source>
        <dbReference type="Proteomes" id="UP000663868"/>
    </source>
</evidence>
<comment type="caution">
    <text evidence="1">The sequence shown here is derived from an EMBL/GenBank/DDBJ whole genome shotgun (WGS) entry which is preliminary data.</text>
</comment>
<name>A0A820RLZ8_9BILA</name>
<dbReference type="AlphaFoldDB" id="A0A820RLZ8"/>
<evidence type="ECO:0000313" key="1">
    <source>
        <dbReference type="EMBL" id="CAF4438008.1"/>
    </source>
</evidence>
<gene>
    <name evidence="1" type="ORF">KXQ929_LOCUS53200</name>
</gene>
<accession>A0A820RLZ8</accession>
<sequence length="96" mass="11176">LFHKIAQIYRGPSYYKDDGRIDYYNQISPEYQFEKPAIDRLLDYISNQEARKPAIDILIQEYLERIGSPLTYQSTHISPLMTIATDSNIVNKNTCS</sequence>
<dbReference type="Proteomes" id="UP000663868">
    <property type="component" value="Unassembled WGS sequence"/>
</dbReference>
<feature type="non-terminal residue" evidence="1">
    <location>
        <position position="96"/>
    </location>
</feature>
<feature type="non-terminal residue" evidence="1">
    <location>
        <position position="1"/>
    </location>
</feature>
<protein>
    <submittedName>
        <fullName evidence="1">Uncharacterized protein</fullName>
    </submittedName>
</protein>